<dbReference type="OrthoDB" id="4062651at2759"/>
<dbReference type="GO" id="GO:0000226">
    <property type="term" value="P:microtubule cytoskeleton organization"/>
    <property type="evidence" value="ECO:0007669"/>
    <property type="project" value="TreeGrafter"/>
</dbReference>
<accession>A0A9P7VP38</accession>
<dbReference type="GO" id="GO:0004674">
    <property type="term" value="F:protein serine/threonine kinase activity"/>
    <property type="evidence" value="ECO:0007669"/>
    <property type="project" value="TreeGrafter"/>
</dbReference>
<evidence type="ECO:0000256" key="4">
    <source>
        <dbReference type="SAM" id="MobiDB-lite"/>
    </source>
</evidence>
<dbReference type="InterPro" id="IPR017441">
    <property type="entry name" value="Protein_kinase_ATP_BS"/>
</dbReference>
<evidence type="ECO:0000256" key="3">
    <source>
        <dbReference type="PROSITE-ProRule" id="PRU10141"/>
    </source>
</evidence>
<dbReference type="PANTHER" id="PTHR24346">
    <property type="entry name" value="MAP/MICROTUBULE AFFINITY-REGULATING KINASE"/>
    <property type="match status" value="1"/>
</dbReference>
<feature type="region of interest" description="Disordered" evidence="4">
    <location>
        <begin position="425"/>
        <end position="493"/>
    </location>
</feature>
<comment type="caution">
    <text evidence="6">The sequence shown here is derived from an EMBL/GenBank/DDBJ whole genome shotgun (WGS) entry which is preliminary data.</text>
</comment>
<dbReference type="AlphaFoldDB" id="A0A9P7VP38"/>
<evidence type="ECO:0000313" key="6">
    <source>
        <dbReference type="EMBL" id="KAG7444115.1"/>
    </source>
</evidence>
<gene>
    <name evidence="6" type="ORF">BT62DRAFT_900881</name>
</gene>
<dbReference type="GO" id="GO:0005737">
    <property type="term" value="C:cytoplasm"/>
    <property type="evidence" value="ECO:0007669"/>
    <property type="project" value="TreeGrafter"/>
</dbReference>
<keyword evidence="2 3" id="KW-0067">ATP-binding</keyword>
<evidence type="ECO:0000256" key="2">
    <source>
        <dbReference type="ARBA" id="ARBA00022840"/>
    </source>
</evidence>
<evidence type="ECO:0000259" key="5">
    <source>
        <dbReference type="PROSITE" id="PS50011"/>
    </source>
</evidence>
<evidence type="ECO:0000256" key="1">
    <source>
        <dbReference type="ARBA" id="ARBA00022741"/>
    </source>
</evidence>
<dbReference type="Proteomes" id="UP000812287">
    <property type="component" value="Unassembled WGS sequence"/>
</dbReference>
<dbReference type="GeneID" id="66105735"/>
<feature type="region of interest" description="Disordered" evidence="4">
    <location>
        <begin position="526"/>
        <end position="579"/>
    </location>
</feature>
<feature type="compositionally biased region" description="Polar residues" evidence="4">
    <location>
        <begin position="444"/>
        <end position="458"/>
    </location>
</feature>
<dbReference type="PROSITE" id="PS00107">
    <property type="entry name" value="PROTEIN_KINASE_ATP"/>
    <property type="match status" value="1"/>
</dbReference>
<dbReference type="PROSITE" id="PS00108">
    <property type="entry name" value="PROTEIN_KINASE_ST"/>
    <property type="match status" value="1"/>
</dbReference>
<feature type="compositionally biased region" description="Low complexity" evidence="4">
    <location>
        <begin position="528"/>
        <end position="537"/>
    </location>
</feature>
<dbReference type="InterPro" id="IPR011009">
    <property type="entry name" value="Kinase-like_dom_sf"/>
</dbReference>
<evidence type="ECO:0000313" key="7">
    <source>
        <dbReference type="Proteomes" id="UP000812287"/>
    </source>
</evidence>
<feature type="region of interest" description="Disordered" evidence="4">
    <location>
        <begin position="665"/>
        <end position="686"/>
    </location>
</feature>
<dbReference type="InterPro" id="IPR008271">
    <property type="entry name" value="Ser/Thr_kinase_AS"/>
</dbReference>
<keyword evidence="6" id="KW-0808">Transferase</keyword>
<keyword evidence="7" id="KW-1185">Reference proteome</keyword>
<dbReference type="Pfam" id="PF00069">
    <property type="entry name" value="Pkinase"/>
    <property type="match status" value="2"/>
</dbReference>
<name>A0A9P7VP38_9AGAR</name>
<reference evidence="6" key="1">
    <citation type="submission" date="2020-11" db="EMBL/GenBank/DDBJ databases">
        <title>Adaptations for nitrogen fixation in a non-lichenized fungal sporocarp promotes dispersal by wood-feeding termites.</title>
        <authorList>
            <consortium name="DOE Joint Genome Institute"/>
            <person name="Koch R.A."/>
            <person name="Yoon G."/>
            <person name="Arayal U."/>
            <person name="Lail K."/>
            <person name="Amirebrahimi M."/>
            <person name="Labutti K."/>
            <person name="Lipzen A."/>
            <person name="Riley R."/>
            <person name="Barry K."/>
            <person name="Henrissat B."/>
            <person name="Grigoriev I.V."/>
            <person name="Herr J.R."/>
            <person name="Aime M.C."/>
        </authorList>
    </citation>
    <scope>NUCLEOTIDE SEQUENCE</scope>
    <source>
        <strain evidence="6">MCA 3950</strain>
    </source>
</reference>
<proteinExistence type="predicted"/>
<dbReference type="SMART" id="SM00220">
    <property type="entry name" value="S_TKc"/>
    <property type="match status" value="1"/>
</dbReference>
<keyword evidence="6" id="KW-0418">Kinase</keyword>
<feature type="compositionally biased region" description="Acidic residues" evidence="4">
    <location>
        <begin position="428"/>
        <end position="440"/>
    </location>
</feature>
<feature type="domain" description="Protein kinase" evidence="5">
    <location>
        <begin position="110"/>
        <end position="422"/>
    </location>
</feature>
<keyword evidence="1 3" id="KW-0547">Nucleotide-binding</keyword>
<dbReference type="SUPFAM" id="SSF56112">
    <property type="entry name" value="Protein kinase-like (PK-like)"/>
    <property type="match status" value="1"/>
</dbReference>
<dbReference type="RefSeq" id="XP_043037615.1">
    <property type="nucleotide sequence ID" value="XM_043183438.1"/>
</dbReference>
<dbReference type="Gene3D" id="1.10.510.10">
    <property type="entry name" value="Transferase(Phosphotransferase) domain 1"/>
    <property type="match status" value="2"/>
</dbReference>
<protein>
    <submittedName>
        <fullName evidence="6">Kinase-like protein</fullName>
    </submittedName>
</protein>
<organism evidence="6 7">
    <name type="scientific">Guyanagaster necrorhizus</name>
    <dbReference type="NCBI Taxonomy" id="856835"/>
    <lineage>
        <taxon>Eukaryota</taxon>
        <taxon>Fungi</taxon>
        <taxon>Dikarya</taxon>
        <taxon>Basidiomycota</taxon>
        <taxon>Agaricomycotina</taxon>
        <taxon>Agaricomycetes</taxon>
        <taxon>Agaricomycetidae</taxon>
        <taxon>Agaricales</taxon>
        <taxon>Marasmiineae</taxon>
        <taxon>Physalacriaceae</taxon>
        <taxon>Guyanagaster</taxon>
    </lineage>
</organism>
<feature type="binding site" evidence="3">
    <location>
        <position position="138"/>
    </location>
    <ligand>
        <name>ATP</name>
        <dbReference type="ChEBI" id="CHEBI:30616"/>
    </ligand>
</feature>
<dbReference type="GO" id="GO:0005524">
    <property type="term" value="F:ATP binding"/>
    <property type="evidence" value="ECO:0007669"/>
    <property type="project" value="UniProtKB-UniRule"/>
</dbReference>
<feature type="compositionally biased region" description="Low complexity" evidence="4">
    <location>
        <begin position="553"/>
        <end position="562"/>
    </location>
</feature>
<sequence length="686" mass="74878">MSTAAFPTSYSLLDTFFSSVQTQESDLEDRRQRPGIVTDDSDATLSAEQRISAELLSEGAESEEVIYSTRTQHTQAASCLSEVIPSPASMFLSAFGPTPSVGGDEVVSGYTLGKIIGCGGFSTIRRAYSPSGGDVAVKIVRHSDLLIQGKAPLGWKRLKHEAEVWTSLSHEHILPLFSTVHQPTADYFFMLYCPAGSLFDILRREGTLPQDVAGMMFRQVVRGLRYLHEVAKYVHRDMKLENVLVDDMGTCRIGDFGLAERIGEGENAVETDDEHEVPTTGIHRAVSLSTAPKRHLKAALLAHQLPRHRNSTNSSAHFAEKAHLFHPGSLPYAAPELLSTLPCLAHPSQDIWALGIILFALLTGRLPFVDSFEPRLQIKIRHSDIDFPSDVGRSTERVLRGCLDRNVSSRWTIAMVDEVAWGVGGGSEGDDIAPPEIDDDVSAHRSSPTTPQSRSGLPSANVPDWEQEDGPMRPSMGTASRRSTSRARRSLSRAPVLTDIGSIERSISRHAVPAVNVSTISLQSPFWRASRPRSSAPHSLERGRGLQKRSPYVTSVSRSNSPSVPPTTPSDYNVPSMLPISELDRHRSRGRKLYTDNARAPLLSPTSELDAADEWDTVELRSSPAINGFPISNTSKRAESLPPSSKWSDAIHIAFKSSPGLYATPPLVIASSTPNGVRSKSMGPRH</sequence>
<dbReference type="GO" id="GO:0035556">
    <property type="term" value="P:intracellular signal transduction"/>
    <property type="evidence" value="ECO:0007669"/>
    <property type="project" value="TreeGrafter"/>
</dbReference>
<dbReference type="InterPro" id="IPR000719">
    <property type="entry name" value="Prot_kinase_dom"/>
</dbReference>
<dbReference type="PROSITE" id="PS50011">
    <property type="entry name" value="PROTEIN_KINASE_DOM"/>
    <property type="match status" value="1"/>
</dbReference>
<dbReference type="EMBL" id="MU250541">
    <property type="protein sequence ID" value="KAG7444115.1"/>
    <property type="molecule type" value="Genomic_DNA"/>
</dbReference>
<dbReference type="PANTHER" id="PTHR24346:SF76">
    <property type="entry name" value="NON-SPECIFIC SERINE_THREONINE PROTEIN KINASE"/>
    <property type="match status" value="1"/>
</dbReference>